<sequence>MMDQNNKTCPSCNGLISADVEHCPYCGADVSSPAEAQTSGAVPVSTIPVESISFTEEKLPDAFGGTNKSENEKSADNPESVTKETLPENEPLIKNGESIHIPTYVPTPKPVKPEVRDAKEEIDNLPPSINEIPMSDAPSKPNITKNVSKNPDKKIWLWVIISVAVLLLLCLCGVLGFFVAFKSA</sequence>
<reference evidence="3" key="1">
    <citation type="journal article" date="2015" name="Genome Announc.">
        <title>Draft Genome Sequence of Anaerolineae Strain TC1, a Novel Isolate from a Methanogenic Wastewater Treatment System.</title>
        <authorList>
            <person name="Matsuura N."/>
            <person name="Tourlousse D.M."/>
            <person name="Sun L."/>
            <person name="Toyonaga M."/>
            <person name="Kuroda K."/>
            <person name="Ohashi A."/>
            <person name="Cruz R."/>
            <person name="Yamaguchi T."/>
            <person name="Sekiguchi Y."/>
        </authorList>
    </citation>
    <scope>NUCLEOTIDE SEQUENCE [LARGE SCALE GENOMIC DNA]</scope>
    <source>
        <strain evidence="3">TC1</strain>
    </source>
</reference>
<dbReference type="EMBL" id="DF968181">
    <property type="protein sequence ID" value="GAP41388.1"/>
    <property type="molecule type" value="Genomic_DNA"/>
</dbReference>
<name>A0A0S7BM15_9CHLR</name>
<evidence type="ECO:0000313" key="4">
    <source>
        <dbReference type="Proteomes" id="UP000053370"/>
    </source>
</evidence>
<evidence type="ECO:0000256" key="2">
    <source>
        <dbReference type="SAM" id="Phobius"/>
    </source>
</evidence>
<dbReference type="RefSeq" id="WP_062282473.1">
    <property type="nucleotide sequence ID" value="NZ_DF968181.1"/>
</dbReference>
<feature type="compositionally biased region" description="Basic and acidic residues" evidence="1">
    <location>
        <begin position="69"/>
        <end position="86"/>
    </location>
</feature>
<gene>
    <name evidence="3" type="ORF">ATC1_131377</name>
</gene>
<organism evidence="3">
    <name type="scientific">Flexilinea flocculi</name>
    <dbReference type="NCBI Taxonomy" id="1678840"/>
    <lineage>
        <taxon>Bacteria</taxon>
        <taxon>Bacillati</taxon>
        <taxon>Chloroflexota</taxon>
        <taxon>Anaerolineae</taxon>
        <taxon>Anaerolineales</taxon>
        <taxon>Anaerolineaceae</taxon>
        <taxon>Flexilinea</taxon>
    </lineage>
</organism>
<evidence type="ECO:0008006" key="5">
    <source>
        <dbReference type="Google" id="ProtNLM"/>
    </source>
</evidence>
<feature type="region of interest" description="Disordered" evidence="1">
    <location>
        <begin position="57"/>
        <end position="111"/>
    </location>
</feature>
<keyword evidence="2" id="KW-0812">Transmembrane</keyword>
<keyword evidence="2" id="KW-0472">Membrane</keyword>
<dbReference type="AlphaFoldDB" id="A0A0S7BM15"/>
<dbReference type="STRING" id="1678840.ATC1_131377"/>
<accession>A0A0S7BM15</accession>
<keyword evidence="4" id="KW-1185">Reference proteome</keyword>
<dbReference type="Proteomes" id="UP000053370">
    <property type="component" value="Unassembled WGS sequence"/>
</dbReference>
<feature type="transmembrane region" description="Helical" evidence="2">
    <location>
        <begin position="155"/>
        <end position="181"/>
    </location>
</feature>
<proteinExistence type="predicted"/>
<protein>
    <recommendedName>
        <fullName evidence="5">Zinc ribbon domain-containing protein</fullName>
    </recommendedName>
</protein>
<keyword evidence="2" id="KW-1133">Transmembrane helix</keyword>
<evidence type="ECO:0000256" key="1">
    <source>
        <dbReference type="SAM" id="MobiDB-lite"/>
    </source>
</evidence>
<evidence type="ECO:0000313" key="3">
    <source>
        <dbReference type="EMBL" id="GAP41388.1"/>
    </source>
</evidence>